<evidence type="ECO:0000313" key="2">
    <source>
        <dbReference type="Proteomes" id="UP000068016"/>
    </source>
</evidence>
<dbReference type="EMBL" id="LPLZ01000059">
    <property type="protein sequence ID" value="KWN11742.1"/>
    <property type="molecule type" value="Genomic_DNA"/>
</dbReference>
<dbReference type="AlphaFoldDB" id="A0A108EI15"/>
<sequence length="118" mass="12907">MATEMTTVGVLEHEGWLKELDAVEQQERARVQEVATAAEVWRRRWPSHCTACGGWGGSTTRQSHPYGSGSAIELIPDPCEAHERVEICHRCGQDGLAEDGDGPCAVCGWNYDDGVPQL</sequence>
<evidence type="ECO:0000313" key="1">
    <source>
        <dbReference type="EMBL" id="KWN11742.1"/>
    </source>
</evidence>
<dbReference type="RefSeq" id="WP_060347814.1">
    <property type="nucleotide sequence ID" value="NZ_LPLZ01000059.1"/>
</dbReference>
<gene>
    <name evidence="1" type="ORF">WT83_19315</name>
</gene>
<comment type="caution">
    <text evidence="1">The sequence shown here is derived from an EMBL/GenBank/DDBJ whole genome shotgun (WGS) entry which is preliminary data.</text>
</comment>
<dbReference type="Proteomes" id="UP000068016">
    <property type="component" value="Unassembled WGS sequence"/>
</dbReference>
<proteinExistence type="predicted"/>
<protein>
    <submittedName>
        <fullName evidence="1">Uncharacterized protein</fullName>
    </submittedName>
</protein>
<organism evidence="1 2">
    <name type="scientific">Burkholderia territorii</name>
    <dbReference type="NCBI Taxonomy" id="1503055"/>
    <lineage>
        <taxon>Bacteria</taxon>
        <taxon>Pseudomonadati</taxon>
        <taxon>Pseudomonadota</taxon>
        <taxon>Betaproteobacteria</taxon>
        <taxon>Burkholderiales</taxon>
        <taxon>Burkholderiaceae</taxon>
        <taxon>Burkholderia</taxon>
        <taxon>Burkholderia cepacia complex</taxon>
    </lineage>
</organism>
<name>A0A108EI15_9BURK</name>
<reference evidence="1 2" key="1">
    <citation type="submission" date="2015-11" db="EMBL/GenBank/DDBJ databases">
        <title>Expanding the genomic diversity of Burkholderia species for the development of highly accurate diagnostics.</title>
        <authorList>
            <person name="Sahl J."/>
            <person name="Keim P."/>
            <person name="Wagner D."/>
        </authorList>
    </citation>
    <scope>NUCLEOTIDE SEQUENCE [LARGE SCALE GENOMIC DNA]</scope>
    <source>
        <strain evidence="1 2">MSMB793WGS</strain>
    </source>
</reference>
<accession>A0A108EI15</accession>